<dbReference type="GO" id="GO:0003677">
    <property type="term" value="F:DNA binding"/>
    <property type="evidence" value="ECO:0007669"/>
    <property type="project" value="UniProtKB-KW"/>
</dbReference>
<dbReference type="AlphaFoldDB" id="A0A7J6F2L4"/>
<evidence type="ECO:0000313" key="13">
    <source>
        <dbReference type="EMBL" id="KAF4364955.1"/>
    </source>
</evidence>
<dbReference type="InterPro" id="IPR009057">
    <property type="entry name" value="Homeodomain-like_sf"/>
</dbReference>
<keyword evidence="5" id="KW-0539">Nucleus</keyword>
<keyword evidence="4" id="KW-0804">Transcription</keyword>
<evidence type="ECO:0000313" key="8">
    <source>
        <dbReference type="EMBL" id="KAF4358390.1"/>
    </source>
</evidence>
<evidence type="ECO:0000313" key="10">
    <source>
        <dbReference type="EMBL" id="KAF4358394.1"/>
    </source>
</evidence>
<dbReference type="EMBL" id="JAATIP010000226">
    <property type="protein sequence ID" value="KAF4358396.1"/>
    <property type="molecule type" value="Genomic_DNA"/>
</dbReference>
<dbReference type="PANTHER" id="PTHR44191">
    <property type="entry name" value="TRANSCRIPTION FACTOR KUA1"/>
    <property type="match status" value="1"/>
</dbReference>
<dbReference type="NCBIfam" id="TIGR01557">
    <property type="entry name" value="myb_SHAQKYF"/>
    <property type="match status" value="1"/>
</dbReference>
<dbReference type="EMBL" id="JAATIP010000226">
    <property type="protein sequence ID" value="KAF4358392.1"/>
    <property type="molecule type" value="Genomic_DNA"/>
</dbReference>
<evidence type="ECO:0000313" key="9">
    <source>
        <dbReference type="EMBL" id="KAF4358392.1"/>
    </source>
</evidence>
<dbReference type="InterPro" id="IPR052245">
    <property type="entry name" value="Plant_Stress_Dev_TF"/>
</dbReference>
<dbReference type="GO" id="GO:0006355">
    <property type="term" value="P:regulation of DNA-templated transcription"/>
    <property type="evidence" value="ECO:0007669"/>
    <property type="project" value="UniProtKB-ARBA"/>
</dbReference>
<comment type="caution">
    <text evidence="14">The sequence shown here is derived from an EMBL/GenBank/DDBJ whole genome shotgun (WGS) entry which is preliminary data.</text>
</comment>
<dbReference type="EMBL" id="JAATIP010000163">
    <property type="protein sequence ID" value="KAF4364957.1"/>
    <property type="molecule type" value="Genomic_DNA"/>
</dbReference>
<dbReference type="EMBL" id="JAATIP010000226">
    <property type="protein sequence ID" value="KAF4358390.1"/>
    <property type="molecule type" value="Genomic_DNA"/>
</dbReference>
<dbReference type="EMBL" id="JAATIP010000163">
    <property type="protein sequence ID" value="KAF4364953.1"/>
    <property type="molecule type" value="Genomic_DNA"/>
</dbReference>
<evidence type="ECO:0000313" key="12">
    <source>
        <dbReference type="EMBL" id="KAF4364953.1"/>
    </source>
</evidence>
<keyword evidence="2" id="KW-0805">Transcription regulation</keyword>
<feature type="domain" description="Myb-like" evidence="6">
    <location>
        <begin position="151"/>
        <end position="195"/>
    </location>
</feature>
<dbReference type="Proteomes" id="UP000525078">
    <property type="component" value="Unassembled WGS sequence"/>
</dbReference>
<evidence type="ECO:0000313" key="11">
    <source>
        <dbReference type="EMBL" id="KAF4358396.1"/>
    </source>
</evidence>
<evidence type="ECO:0000313" key="15">
    <source>
        <dbReference type="Proteomes" id="UP000525078"/>
    </source>
</evidence>
<comment type="subcellular location">
    <subcellularLocation>
        <location evidence="1">Nucleus</location>
    </subcellularLocation>
</comment>
<dbReference type="GO" id="GO:0005634">
    <property type="term" value="C:nucleus"/>
    <property type="evidence" value="ECO:0007669"/>
    <property type="project" value="UniProtKB-SubCell"/>
</dbReference>
<dbReference type="PANTHER" id="PTHR44191:SF62">
    <property type="entry name" value="OS04G0341900 PROTEIN"/>
    <property type="match status" value="1"/>
</dbReference>
<dbReference type="InterPro" id="IPR001005">
    <property type="entry name" value="SANT/Myb"/>
</dbReference>
<evidence type="ECO:0000313" key="14">
    <source>
        <dbReference type="EMBL" id="KAF4364957.1"/>
    </source>
</evidence>
<dbReference type="SUPFAM" id="SSF46689">
    <property type="entry name" value="Homeodomain-like"/>
    <property type="match status" value="1"/>
</dbReference>
<dbReference type="InterPro" id="IPR017930">
    <property type="entry name" value="Myb_dom"/>
</dbReference>
<evidence type="ECO:0000256" key="4">
    <source>
        <dbReference type="ARBA" id="ARBA00023163"/>
    </source>
</evidence>
<dbReference type="PROSITE" id="PS51294">
    <property type="entry name" value="HTH_MYB"/>
    <property type="match status" value="1"/>
</dbReference>
<evidence type="ECO:0000256" key="3">
    <source>
        <dbReference type="ARBA" id="ARBA00023125"/>
    </source>
</evidence>
<evidence type="ECO:0000259" key="7">
    <source>
        <dbReference type="PROSITE" id="PS51294"/>
    </source>
</evidence>
<evidence type="ECO:0000259" key="6">
    <source>
        <dbReference type="PROSITE" id="PS50090"/>
    </source>
</evidence>
<dbReference type="CDD" id="cd00167">
    <property type="entry name" value="SANT"/>
    <property type="match status" value="1"/>
</dbReference>
<dbReference type="SMART" id="SM00717">
    <property type="entry name" value="SANT"/>
    <property type="match status" value="1"/>
</dbReference>
<dbReference type="InterPro" id="IPR006447">
    <property type="entry name" value="Myb_dom_plants"/>
</dbReference>
<evidence type="ECO:0000256" key="5">
    <source>
        <dbReference type="ARBA" id="ARBA00023242"/>
    </source>
</evidence>
<dbReference type="PROSITE" id="PS50090">
    <property type="entry name" value="MYB_LIKE"/>
    <property type="match status" value="1"/>
</dbReference>
<keyword evidence="3" id="KW-0238">DNA-binding</keyword>
<evidence type="ECO:0000256" key="2">
    <source>
        <dbReference type="ARBA" id="ARBA00023015"/>
    </source>
</evidence>
<proteinExistence type="predicted"/>
<dbReference type="EMBL" id="JAATIP010000226">
    <property type="protein sequence ID" value="KAF4358394.1"/>
    <property type="molecule type" value="Genomic_DNA"/>
</dbReference>
<gene>
    <name evidence="8" type="ORF">F8388_018254</name>
    <name evidence="9" type="ORF">F8388_018256</name>
    <name evidence="10" type="ORF">F8388_018258</name>
    <name evidence="11" type="ORF">F8388_018260</name>
    <name evidence="12" type="ORF">F8388_020667</name>
    <name evidence="13" type="ORF">F8388_020669</name>
    <name evidence="14" type="ORF">F8388_020671</name>
</gene>
<organism evidence="14 15">
    <name type="scientific">Cannabis sativa</name>
    <name type="common">Hemp</name>
    <name type="synonym">Marijuana</name>
    <dbReference type="NCBI Taxonomy" id="3483"/>
    <lineage>
        <taxon>Eukaryota</taxon>
        <taxon>Viridiplantae</taxon>
        <taxon>Streptophyta</taxon>
        <taxon>Embryophyta</taxon>
        <taxon>Tracheophyta</taxon>
        <taxon>Spermatophyta</taxon>
        <taxon>Magnoliopsida</taxon>
        <taxon>eudicotyledons</taxon>
        <taxon>Gunneridae</taxon>
        <taxon>Pentapetalae</taxon>
        <taxon>rosids</taxon>
        <taxon>fabids</taxon>
        <taxon>Rosales</taxon>
        <taxon>Cannabaceae</taxon>
        <taxon>Cannabis</taxon>
    </lineage>
</organism>
<feature type="domain" description="HTH myb-type" evidence="7">
    <location>
        <begin position="151"/>
        <end position="199"/>
    </location>
</feature>
<dbReference type="Gene3D" id="1.10.10.60">
    <property type="entry name" value="Homeodomain-like"/>
    <property type="match status" value="1"/>
</dbReference>
<name>A0A7J6F2L4_CANSA</name>
<accession>A0A7J6F2L4</accession>
<evidence type="ECO:0000256" key="1">
    <source>
        <dbReference type="ARBA" id="ARBA00004123"/>
    </source>
</evidence>
<reference evidence="14 15" key="1">
    <citation type="journal article" date="2020" name="bioRxiv">
        <title>Sequence and annotation of 42 cannabis genomes reveals extensive copy number variation in cannabinoid synthesis and pathogen resistance genes.</title>
        <authorList>
            <person name="Mckernan K.J."/>
            <person name="Helbert Y."/>
            <person name="Kane L.T."/>
            <person name="Ebling H."/>
            <person name="Zhang L."/>
            <person name="Liu B."/>
            <person name="Eaton Z."/>
            <person name="Mclaughlin S."/>
            <person name="Kingan S."/>
            <person name="Baybayan P."/>
            <person name="Concepcion G."/>
            <person name="Jordan M."/>
            <person name="Riva A."/>
            <person name="Barbazuk W."/>
            <person name="Harkins T."/>
        </authorList>
    </citation>
    <scope>NUCLEOTIDE SEQUENCE [LARGE SCALE GENOMIC DNA]</scope>
    <source>
        <strain evidence="15">cv. Jamaican Lion 4</strain>
        <strain evidence="14">Mother</strain>
        <tissue evidence="14">Leaf</tissue>
    </source>
</reference>
<protein>
    <submittedName>
        <fullName evidence="14">Uncharacterized protein</fullName>
    </submittedName>
</protein>
<dbReference type="EMBL" id="JAATIP010000163">
    <property type="protein sequence ID" value="KAF4364955.1"/>
    <property type="molecule type" value="Genomic_DNA"/>
</dbReference>
<sequence>MDRTQRDRGKNKLIRVFGVDIWKEEEHKHGNFSLHESSVDSRGIKILTNEDKEPKKLLQEMDRTQRDRDGGTKLFGVDIWKEEEHKHGNFSLHESSVDSRGIKILTNEDKEPKKLLQKMDRTQRDRDGGTKLFGVDIWKEEEHKPFNVKGWKKDEHIRFLRGLQEVGRGRWKLISESYVKTRTPSQVASHAQKFINKHYIKHGYFSLHESSVDSGGMKILTNVDKEPKKLLQEVMLTCLALLDCAGLPLSEASPVFIITS</sequence>
<dbReference type="Pfam" id="PF00249">
    <property type="entry name" value="Myb_DNA-binding"/>
    <property type="match status" value="1"/>
</dbReference>